<dbReference type="InterPro" id="IPR003016">
    <property type="entry name" value="2-oxoA_DH_lipoyl-BS"/>
</dbReference>
<evidence type="ECO:0000256" key="2">
    <source>
        <dbReference type="ARBA" id="ARBA00022823"/>
    </source>
</evidence>
<protein>
    <recommendedName>
        <fullName evidence="5">Glycine cleavage system H protein</fullName>
    </recommendedName>
</protein>
<reference evidence="7 8" key="1">
    <citation type="submission" date="2015-06" db="EMBL/GenBank/DDBJ databases">
        <title>Draft genome of the ant-associated black yeast Phialophora attae CBS 131958.</title>
        <authorList>
            <person name="Moreno L.F."/>
            <person name="Stielow B.J."/>
            <person name="de Hoog S."/>
            <person name="Vicente V.A."/>
            <person name="Weiss V.A."/>
            <person name="de Vries M."/>
            <person name="Cruz L.M."/>
            <person name="Souza E.M."/>
        </authorList>
    </citation>
    <scope>NUCLEOTIDE SEQUENCE [LARGE SCALE GENOMIC DNA]</scope>
    <source>
        <strain evidence="7 8">CBS 131958</strain>
    </source>
</reference>
<evidence type="ECO:0000313" key="8">
    <source>
        <dbReference type="Proteomes" id="UP000038010"/>
    </source>
</evidence>
<dbReference type="CDD" id="cd06848">
    <property type="entry name" value="GCS_H"/>
    <property type="match status" value="1"/>
</dbReference>
<dbReference type="Proteomes" id="UP000038010">
    <property type="component" value="Unassembled WGS sequence"/>
</dbReference>
<dbReference type="GO" id="GO:0005960">
    <property type="term" value="C:glycine cleavage complex"/>
    <property type="evidence" value="ECO:0007669"/>
    <property type="project" value="UniProtKB-UniRule"/>
</dbReference>
<comment type="similarity">
    <text evidence="1 5">Belongs to the GcvH family.</text>
</comment>
<dbReference type="AlphaFoldDB" id="A0A0N1NUY7"/>
<comment type="subunit">
    <text evidence="5">The glycine cleavage system is composed of four proteins: P, T, L and H.</text>
</comment>
<gene>
    <name evidence="7" type="ORF">AB675_4955</name>
</gene>
<dbReference type="EMBL" id="LFJN01000072">
    <property type="protein sequence ID" value="KPI34283.1"/>
    <property type="molecule type" value="Genomic_DNA"/>
</dbReference>
<dbReference type="PANTHER" id="PTHR11715:SF3">
    <property type="entry name" value="GLYCINE CLEAVAGE SYSTEM H PROTEIN-RELATED"/>
    <property type="match status" value="1"/>
</dbReference>
<evidence type="ECO:0000256" key="1">
    <source>
        <dbReference type="ARBA" id="ARBA00009249"/>
    </source>
</evidence>
<dbReference type="STRING" id="1664694.A0A0N1NUY7"/>
<name>A0A0N1NUY7_9EURO</name>
<evidence type="ECO:0000313" key="7">
    <source>
        <dbReference type="EMBL" id="KPI34283.1"/>
    </source>
</evidence>
<keyword evidence="8" id="KW-1185">Reference proteome</keyword>
<dbReference type="PROSITE" id="PS00189">
    <property type="entry name" value="LIPOYL"/>
    <property type="match status" value="1"/>
</dbReference>
<comment type="cofactor">
    <cofactor evidence="5">
        <name>(R)-lipoate</name>
        <dbReference type="ChEBI" id="CHEBI:83088"/>
    </cofactor>
    <text evidence="5">Binds 1 lipoyl cofactor covalently.</text>
</comment>
<dbReference type="VEuPathDB" id="FungiDB:AB675_4955"/>
<dbReference type="RefSeq" id="XP_017994246.1">
    <property type="nucleotide sequence ID" value="XM_018145129.1"/>
</dbReference>
<evidence type="ECO:0000259" key="6">
    <source>
        <dbReference type="PROSITE" id="PS50968"/>
    </source>
</evidence>
<dbReference type="InterPro" id="IPR033753">
    <property type="entry name" value="GCV_H/Fam206"/>
</dbReference>
<keyword evidence="5" id="KW-0496">Mitochondrion</keyword>
<comment type="caution">
    <text evidence="7">The sequence shown here is derived from an EMBL/GenBank/DDBJ whole genome shotgun (WGS) entry which is preliminary data.</text>
</comment>
<keyword evidence="2 4" id="KW-0450">Lipoyl</keyword>
<comment type="subcellular location">
    <subcellularLocation>
        <location evidence="5">Mitochondrion</location>
    </subcellularLocation>
</comment>
<sequence>MATQVASRLLPAARGALRSTRPSVRPQAVAAQWRAGARRGFGGSSSLQVKKYTEDHEWIELDDAGKIGTIGITTYAASQLGDVVFVELPQTGTELKKGDTMGAVESVKSASDINVPASGTIVEANGALEEKPGDVNKSSEDQAWMAKIEISDAGELEGLMDEEGIRLSRRVRTIEGPCELWLGEEEPKLSRVSGLGTRAWSHSRKGQGLGEYLTIQPVGYSGVSNNI</sequence>
<dbReference type="NCBIfam" id="TIGR00527">
    <property type="entry name" value="gcvH"/>
    <property type="match status" value="1"/>
</dbReference>
<keyword evidence="3 5" id="KW-0809">Transit peptide</keyword>
<dbReference type="OrthoDB" id="10264154at2759"/>
<dbReference type="InterPro" id="IPR011053">
    <property type="entry name" value="Single_hybrid_motif"/>
</dbReference>
<dbReference type="PANTHER" id="PTHR11715">
    <property type="entry name" value="GLYCINE CLEAVAGE SYSTEM H PROTEIN"/>
    <property type="match status" value="1"/>
</dbReference>
<organism evidence="7 8">
    <name type="scientific">Cyphellophora attinorum</name>
    <dbReference type="NCBI Taxonomy" id="1664694"/>
    <lineage>
        <taxon>Eukaryota</taxon>
        <taxon>Fungi</taxon>
        <taxon>Dikarya</taxon>
        <taxon>Ascomycota</taxon>
        <taxon>Pezizomycotina</taxon>
        <taxon>Eurotiomycetes</taxon>
        <taxon>Chaetothyriomycetidae</taxon>
        <taxon>Chaetothyriales</taxon>
        <taxon>Cyphellophoraceae</taxon>
        <taxon>Cyphellophora</taxon>
    </lineage>
</organism>
<dbReference type="Pfam" id="PF01597">
    <property type="entry name" value="GCV_H"/>
    <property type="match status" value="1"/>
</dbReference>
<proteinExistence type="inferred from homology"/>
<dbReference type="GO" id="GO:0009249">
    <property type="term" value="P:protein lipoylation"/>
    <property type="evidence" value="ECO:0007669"/>
    <property type="project" value="TreeGrafter"/>
</dbReference>
<dbReference type="GO" id="GO:0005739">
    <property type="term" value="C:mitochondrion"/>
    <property type="evidence" value="ECO:0007669"/>
    <property type="project" value="UniProtKB-SubCell"/>
</dbReference>
<dbReference type="InterPro" id="IPR017453">
    <property type="entry name" value="GCV_H_sub"/>
</dbReference>
<evidence type="ECO:0000256" key="4">
    <source>
        <dbReference type="PIRSR" id="PIRSR617453-50"/>
    </source>
</evidence>
<dbReference type="GO" id="GO:0019464">
    <property type="term" value="P:glycine decarboxylation via glycine cleavage system"/>
    <property type="evidence" value="ECO:0007669"/>
    <property type="project" value="UniProtKB-UniRule"/>
</dbReference>
<dbReference type="NCBIfam" id="NF002270">
    <property type="entry name" value="PRK01202.1"/>
    <property type="match status" value="1"/>
</dbReference>
<feature type="domain" description="Lipoyl-binding" evidence="6">
    <location>
        <begin position="67"/>
        <end position="149"/>
    </location>
</feature>
<dbReference type="HAMAP" id="MF_00272">
    <property type="entry name" value="GcvH"/>
    <property type="match status" value="1"/>
</dbReference>
<evidence type="ECO:0000256" key="3">
    <source>
        <dbReference type="ARBA" id="ARBA00022946"/>
    </source>
</evidence>
<evidence type="ECO:0000256" key="5">
    <source>
        <dbReference type="RuleBase" id="RU364055"/>
    </source>
</evidence>
<dbReference type="GeneID" id="28737009"/>
<dbReference type="PROSITE" id="PS50968">
    <property type="entry name" value="BIOTINYL_LIPOYL"/>
    <property type="match status" value="1"/>
</dbReference>
<comment type="function">
    <text evidence="5">The H protein shuttles the methylamine group of glycine from the P protein to the T protein.</text>
</comment>
<accession>A0A0N1NUY7</accession>
<dbReference type="Gene3D" id="2.40.50.100">
    <property type="match status" value="1"/>
</dbReference>
<dbReference type="InterPro" id="IPR002930">
    <property type="entry name" value="GCV_H"/>
</dbReference>
<dbReference type="InterPro" id="IPR000089">
    <property type="entry name" value="Biotin_lipoyl"/>
</dbReference>
<feature type="modified residue" description="N6-lipoyllysine" evidence="4">
    <location>
        <position position="108"/>
    </location>
</feature>
<dbReference type="SUPFAM" id="SSF51230">
    <property type="entry name" value="Single hybrid motif"/>
    <property type="match status" value="1"/>
</dbReference>